<keyword evidence="2" id="KW-0378">Hydrolase</keyword>
<keyword evidence="3" id="KW-1185">Reference proteome</keyword>
<dbReference type="EMBL" id="FNWU01000001">
    <property type="protein sequence ID" value="SEH42388.1"/>
    <property type="molecule type" value="Genomic_DNA"/>
</dbReference>
<dbReference type="InterPro" id="IPR036526">
    <property type="entry name" value="C-N_Hydrolase_sf"/>
</dbReference>
<dbReference type="CDD" id="cd07583">
    <property type="entry name" value="nitrilase_5"/>
    <property type="match status" value="1"/>
</dbReference>
<dbReference type="PANTHER" id="PTHR23088">
    <property type="entry name" value="NITRILASE-RELATED"/>
    <property type="match status" value="1"/>
</dbReference>
<accession>A0A1H6I6S0</accession>
<protein>
    <submittedName>
        <fullName evidence="2">Predicted amidohydrolase</fullName>
    </submittedName>
</protein>
<dbReference type="OrthoDB" id="41015at2157"/>
<organism evidence="2 3">
    <name type="scientific">Halopenitus malekzadehii</name>
    <dbReference type="NCBI Taxonomy" id="1267564"/>
    <lineage>
        <taxon>Archaea</taxon>
        <taxon>Methanobacteriati</taxon>
        <taxon>Methanobacteriota</taxon>
        <taxon>Stenosarchaea group</taxon>
        <taxon>Halobacteria</taxon>
        <taxon>Halobacteriales</taxon>
        <taxon>Haloferacaceae</taxon>
        <taxon>Halopenitus</taxon>
    </lineage>
</organism>
<dbReference type="SUPFAM" id="SSF56317">
    <property type="entry name" value="Carbon-nitrogen hydrolase"/>
    <property type="match status" value="1"/>
</dbReference>
<gene>
    <name evidence="2" type="ORF">SAMN05192561_101897</name>
</gene>
<dbReference type="InterPro" id="IPR003010">
    <property type="entry name" value="C-N_Hydrolase"/>
</dbReference>
<dbReference type="InterPro" id="IPR001110">
    <property type="entry name" value="UPF0012_CS"/>
</dbReference>
<dbReference type="PROSITE" id="PS50263">
    <property type="entry name" value="CN_HYDROLASE"/>
    <property type="match status" value="1"/>
</dbReference>
<dbReference type="PROSITE" id="PS01227">
    <property type="entry name" value="UPF0012"/>
    <property type="match status" value="1"/>
</dbReference>
<evidence type="ECO:0000259" key="1">
    <source>
        <dbReference type="PROSITE" id="PS50263"/>
    </source>
</evidence>
<dbReference type="Proteomes" id="UP000199215">
    <property type="component" value="Unassembled WGS sequence"/>
</dbReference>
<sequence length="282" mass="30430">MTDTATTDTSTTRLACVQLEIDGGTVEANLTRALEAIDEAAADGADLIALPELFDVGYFAFETYERAAVSLASERLERFADRARQHGVAILAGTVIEDLAASAADGLDVPAESGLANTAVLFDATGTRRLVYRKHHLFGYGSAESERLEPGERVDVADVAGFTVGVTTCYDLRFPELYRRLLDAGADLVLVPSAWPYPRVEHWQTLPRSRAIENLSYVAAINGSGTFESGDTLVGRTTVYDPWGTPIATCDDAPETVTADLDPDRVAAVREEFPALGDRRIE</sequence>
<dbReference type="RefSeq" id="WP_092814808.1">
    <property type="nucleotide sequence ID" value="NZ_FNWU01000001.1"/>
</dbReference>
<name>A0A1H6I6S0_9EURY</name>
<reference evidence="2 3" key="1">
    <citation type="submission" date="2016-10" db="EMBL/GenBank/DDBJ databases">
        <authorList>
            <person name="de Groot N.N."/>
        </authorList>
    </citation>
    <scope>NUCLEOTIDE SEQUENCE [LARGE SCALE GENOMIC DNA]</scope>
    <source>
        <strain evidence="2 3">IBRC-M10418</strain>
    </source>
</reference>
<evidence type="ECO:0000313" key="2">
    <source>
        <dbReference type="EMBL" id="SEH42388.1"/>
    </source>
</evidence>
<dbReference type="Pfam" id="PF00795">
    <property type="entry name" value="CN_hydrolase"/>
    <property type="match status" value="1"/>
</dbReference>
<dbReference type="PANTHER" id="PTHR23088:SF27">
    <property type="entry name" value="DEAMINATED GLUTATHIONE AMIDASE"/>
    <property type="match status" value="1"/>
</dbReference>
<dbReference type="Gene3D" id="3.60.110.10">
    <property type="entry name" value="Carbon-nitrogen hydrolase"/>
    <property type="match status" value="1"/>
</dbReference>
<dbReference type="STRING" id="1267564.SAMN05192561_101897"/>
<feature type="domain" description="CN hydrolase" evidence="1">
    <location>
        <begin position="12"/>
        <end position="263"/>
    </location>
</feature>
<proteinExistence type="predicted"/>
<evidence type="ECO:0000313" key="3">
    <source>
        <dbReference type="Proteomes" id="UP000199215"/>
    </source>
</evidence>
<dbReference type="GO" id="GO:0016787">
    <property type="term" value="F:hydrolase activity"/>
    <property type="evidence" value="ECO:0007669"/>
    <property type="project" value="UniProtKB-KW"/>
</dbReference>
<dbReference type="AlphaFoldDB" id="A0A1H6I6S0"/>